<keyword evidence="4" id="KW-0274">FAD</keyword>
<dbReference type="GO" id="GO:0008812">
    <property type="term" value="F:choline dehydrogenase activity"/>
    <property type="evidence" value="ECO:0007669"/>
    <property type="project" value="UniProtKB-EC"/>
</dbReference>
<gene>
    <name evidence="6" type="ORF">MGWOODY_Clf832</name>
</gene>
<dbReference type="InterPro" id="IPR007867">
    <property type="entry name" value="GMC_OxRtase_C"/>
</dbReference>
<comment type="similarity">
    <text evidence="2">Belongs to the GMC oxidoreductase family.</text>
</comment>
<dbReference type="SUPFAM" id="SSF54373">
    <property type="entry name" value="FAD-linked reductases, C-terminal domain"/>
    <property type="match status" value="1"/>
</dbReference>
<reference evidence="6" key="1">
    <citation type="submission" date="2015-10" db="EMBL/GenBank/DDBJ databases">
        <authorList>
            <person name="Gilbert D.G."/>
        </authorList>
    </citation>
    <scope>NUCLEOTIDE SEQUENCE</scope>
</reference>
<dbReference type="PANTHER" id="PTHR11552:SF147">
    <property type="entry name" value="CHOLINE DEHYDROGENASE, MITOCHONDRIAL"/>
    <property type="match status" value="1"/>
</dbReference>
<dbReference type="SUPFAM" id="SSF51905">
    <property type="entry name" value="FAD/NAD(P)-binding domain"/>
    <property type="match status" value="1"/>
</dbReference>
<keyword evidence="6" id="KW-0560">Oxidoreductase</keyword>
<dbReference type="EC" id="1.1.99.1" evidence="6"/>
<dbReference type="PIRSF" id="PIRSF000137">
    <property type="entry name" value="Alcohol_oxidase"/>
    <property type="match status" value="1"/>
</dbReference>
<dbReference type="InterPro" id="IPR012132">
    <property type="entry name" value="GMC_OxRdtase"/>
</dbReference>
<proteinExistence type="inferred from homology"/>
<evidence type="ECO:0000256" key="1">
    <source>
        <dbReference type="ARBA" id="ARBA00001974"/>
    </source>
</evidence>
<feature type="domain" description="Glucose-methanol-choline oxidoreductase N-terminal" evidence="5">
    <location>
        <begin position="257"/>
        <end position="271"/>
    </location>
</feature>
<accession>A0A160V7Y7</accession>
<evidence type="ECO:0000256" key="3">
    <source>
        <dbReference type="ARBA" id="ARBA00022630"/>
    </source>
</evidence>
<sequence>MKYDYIIVGAGSAGCVIASRLSDDPNNSILLLEAGPDYPDFEHYPDDLKFGYNQTASAVDAPHNYSFQGNTTPEQTTPIPVPRGRVVGGSSAINGQVLLRGVPEDYDAWAAMGNDQWGFTDVLPYLRKLETDTDIHDDFHGSEGPIPVRRHKRDTWLPAQNAFYAGFRALGHPDDPDMNPPESAGVGPIPMNNPNGIRMSTALTYLAECRHRLNLTIKPNVTTHRVIFDGNRATGVEVESDGERFVVEASQVILSCGAIGSPQLLMLSGVGPKAVLDGLSIPLVLEVPGVGQNLRDHPNVRVPIEVQDDFPLNPEDPRSQVALRYTATGSDLRNDIQIMASSFSSPISGDPLEAEGIRFTCILELAYGSGNLKITSTDPNVQPELNYNYFQDDPRDLERLREAVRKCIEVLEHDDYKPIVKQMLEPQPADLVSDDTLDFWLKRNVTTTQHISGTCKMGPDSDSMAVVDQQGNVKGLQGIRVADASIMPDCIRANTNCTTIMIGERVADWIMQGQ</sequence>
<dbReference type="Gene3D" id="3.30.410.40">
    <property type="match status" value="1"/>
</dbReference>
<protein>
    <submittedName>
        <fullName evidence="6">Choline dehydrogenase</fullName>
        <ecNumber evidence="6">1.1.99.1</ecNumber>
    </submittedName>
</protein>
<comment type="cofactor">
    <cofactor evidence="1">
        <name>FAD</name>
        <dbReference type="ChEBI" id="CHEBI:57692"/>
    </cofactor>
</comment>
<evidence type="ECO:0000256" key="4">
    <source>
        <dbReference type="ARBA" id="ARBA00022827"/>
    </source>
</evidence>
<dbReference type="AlphaFoldDB" id="A0A160V7Y7"/>
<evidence type="ECO:0000259" key="5">
    <source>
        <dbReference type="PROSITE" id="PS00624"/>
    </source>
</evidence>
<dbReference type="Pfam" id="PF05199">
    <property type="entry name" value="GMC_oxred_C"/>
    <property type="match status" value="1"/>
</dbReference>
<keyword evidence="3" id="KW-0285">Flavoprotein</keyword>
<name>A0A160V7Y7_9ZZZZ</name>
<dbReference type="GO" id="GO:0050660">
    <property type="term" value="F:flavin adenine dinucleotide binding"/>
    <property type="evidence" value="ECO:0007669"/>
    <property type="project" value="InterPro"/>
</dbReference>
<dbReference type="Pfam" id="PF00732">
    <property type="entry name" value="GMC_oxred_N"/>
    <property type="match status" value="1"/>
</dbReference>
<dbReference type="PROSITE" id="PS00624">
    <property type="entry name" value="GMC_OXRED_2"/>
    <property type="match status" value="1"/>
</dbReference>
<dbReference type="InterPro" id="IPR000172">
    <property type="entry name" value="GMC_OxRdtase_N"/>
</dbReference>
<dbReference type="InterPro" id="IPR036188">
    <property type="entry name" value="FAD/NAD-bd_sf"/>
</dbReference>
<organism evidence="6">
    <name type="scientific">hydrothermal vent metagenome</name>
    <dbReference type="NCBI Taxonomy" id="652676"/>
    <lineage>
        <taxon>unclassified sequences</taxon>
        <taxon>metagenomes</taxon>
        <taxon>ecological metagenomes</taxon>
    </lineage>
</organism>
<evidence type="ECO:0000256" key="2">
    <source>
        <dbReference type="ARBA" id="ARBA00010790"/>
    </source>
</evidence>
<evidence type="ECO:0000313" key="6">
    <source>
        <dbReference type="EMBL" id="CUV02009.1"/>
    </source>
</evidence>
<dbReference type="PANTHER" id="PTHR11552">
    <property type="entry name" value="GLUCOSE-METHANOL-CHOLINE GMC OXIDOREDUCTASE"/>
    <property type="match status" value="1"/>
</dbReference>
<dbReference type="PROSITE" id="PS51257">
    <property type="entry name" value="PROKAR_LIPOPROTEIN"/>
    <property type="match status" value="1"/>
</dbReference>
<dbReference type="EMBL" id="FAXA01000167">
    <property type="protein sequence ID" value="CUV02009.1"/>
    <property type="molecule type" value="Genomic_DNA"/>
</dbReference>
<dbReference type="Gene3D" id="3.50.50.60">
    <property type="entry name" value="FAD/NAD(P)-binding domain"/>
    <property type="match status" value="1"/>
</dbReference>